<dbReference type="PROSITE" id="PS00108">
    <property type="entry name" value="PROTEIN_KINASE_ST"/>
    <property type="match status" value="1"/>
</dbReference>
<dbReference type="Pfam" id="PF00069">
    <property type="entry name" value="Pkinase"/>
    <property type="match status" value="1"/>
</dbReference>
<keyword evidence="13 22" id="KW-0547">Nucleotide-binding</keyword>
<dbReference type="SMART" id="SM00220">
    <property type="entry name" value="S_TKc"/>
    <property type="match status" value="1"/>
</dbReference>
<evidence type="ECO:0000256" key="6">
    <source>
        <dbReference type="ARBA" id="ARBA00022527"/>
    </source>
</evidence>
<dbReference type="SUPFAM" id="SSF52058">
    <property type="entry name" value="L domain-like"/>
    <property type="match status" value="2"/>
</dbReference>
<evidence type="ECO:0000256" key="17">
    <source>
        <dbReference type="ARBA" id="ARBA00023136"/>
    </source>
</evidence>
<keyword evidence="19" id="KW-0325">Glycoprotein</keyword>
<comment type="subcellular location">
    <subcellularLocation>
        <location evidence="1">Cell membrane</location>
        <topology evidence="1">Single-pass type I membrane protein</topology>
    </subcellularLocation>
</comment>
<dbReference type="FunFam" id="3.80.10.10:FF:000275">
    <property type="entry name" value="Leucine-rich repeat receptor-like protein kinase"/>
    <property type="match status" value="1"/>
</dbReference>
<evidence type="ECO:0000256" key="21">
    <source>
        <dbReference type="ARBA" id="ARBA00048679"/>
    </source>
</evidence>
<evidence type="ECO:0000256" key="5">
    <source>
        <dbReference type="ARBA" id="ARBA00022475"/>
    </source>
</evidence>
<evidence type="ECO:0000256" key="9">
    <source>
        <dbReference type="ARBA" id="ARBA00022679"/>
    </source>
</evidence>
<comment type="catalytic activity">
    <reaction evidence="21">
        <text>L-seryl-[protein] + ATP = O-phospho-L-seryl-[protein] + ADP + H(+)</text>
        <dbReference type="Rhea" id="RHEA:17989"/>
        <dbReference type="Rhea" id="RHEA-COMP:9863"/>
        <dbReference type="Rhea" id="RHEA-COMP:11604"/>
        <dbReference type="ChEBI" id="CHEBI:15378"/>
        <dbReference type="ChEBI" id="CHEBI:29999"/>
        <dbReference type="ChEBI" id="CHEBI:30616"/>
        <dbReference type="ChEBI" id="CHEBI:83421"/>
        <dbReference type="ChEBI" id="CHEBI:456216"/>
        <dbReference type="EC" id="2.7.11.1"/>
    </reaction>
</comment>
<keyword evidence="14" id="KW-0418">Kinase</keyword>
<gene>
    <name evidence="25" type="ORF">RND81_14G070700</name>
</gene>
<dbReference type="InterPro" id="IPR017441">
    <property type="entry name" value="Protein_kinase_ATP_BS"/>
</dbReference>
<keyword evidence="12" id="KW-0677">Repeat</keyword>
<dbReference type="Gene3D" id="1.10.510.10">
    <property type="entry name" value="Transferase(Phosphotransferase) domain 1"/>
    <property type="match status" value="1"/>
</dbReference>
<comment type="catalytic activity">
    <reaction evidence="20">
        <text>L-threonyl-[protein] + ATP = O-phospho-L-threonyl-[protein] + ADP + H(+)</text>
        <dbReference type="Rhea" id="RHEA:46608"/>
        <dbReference type="Rhea" id="RHEA-COMP:11060"/>
        <dbReference type="Rhea" id="RHEA-COMP:11605"/>
        <dbReference type="ChEBI" id="CHEBI:15378"/>
        <dbReference type="ChEBI" id="CHEBI:30013"/>
        <dbReference type="ChEBI" id="CHEBI:30616"/>
        <dbReference type="ChEBI" id="CHEBI:61977"/>
        <dbReference type="ChEBI" id="CHEBI:456216"/>
        <dbReference type="EC" id="2.7.11.1"/>
    </reaction>
</comment>
<keyword evidence="15 22" id="KW-0067">ATP-binding</keyword>
<dbReference type="Pfam" id="PF00560">
    <property type="entry name" value="LRR_1"/>
    <property type="match status" value="7"/>
</dbReference>
<feature type="binding site" evidence="22">
    <location>
        <position position="753"/>
    </location>
    <ligand>
        <name>ATP</name>
        <dbReference type="ChEBI" id="CHEBI:30616"/>
    </ligand>
</feature>
<dbReference type="PANTHER" id="PTHR45974:SF272">
    <property type="entry name" value="LEUCINE RICH REPEAT FAMILY PROTEIN, EXPRESSED"/>
    <property type="match status" value="1"/>
</dbReference>
<dbReference type="Gene3D" id="3.80.10.10">
    <property type="entry name" value="Ribonuclease Inhibitor"/>
    <property type="match status" value="3"/>
</dbReference>
<keyword evidence="26" id="KW-1185">Reference proteome</keyword>
<dbReference type="PANTHER" id="PTHR45974">
    <property type="entry name" value="RECEPTOR-LIKE PROTEIN 55"/>
    <property type="match status" value="1"/>
</dbReference>
<evidence type="ECO:0000256" key="8">
    <source>
        <dbReference type="ARBA" id="ARBA00022614"/>
    </source>
</evidence>
<keyword evidence="8" id="KW-0433">Leucine-rich repeat</keyword>
<dbReference type="FunFam" id="3.80.10.10:FF:000288">
    <property type="entry name" value="LRR receptor-like serine/threonine-protein kinase EFR"/>
    <property type="match status" value="1"/>
</dbReference>
<evidence type="ECO:0000256" key="10">
    <source>
        <dbReference type="ARBA" id="ARBA00022692"/>
    </source>
</evidence>
<keyword evidence="17 23" id="KW-0472">Membrane</keyword>
<evidence type="ECO:0000256" key="14">
    <source>
        <dbReference type="ARBA" id="ARBA00022777"/>
    </source>
</evidence>
<dbReference type="InterPro" id="IPR003591">
    <property type="entry name" value="Leu-rich_rpt_typical-subtyp"/>
</dbReference>
<comment type="similarity">
    <text evidence="3">Belongs to the RLP family.</text>
</comment>
<dbReference type="InterPro" id="IPR013210">
    <property type="entry name" value="LRR_N_plant-typ"/>
</dbReference>
<evidence type="ECO:0000313" key="26">
    <source>
        <dbReference type="Proteomes" id="UP001443914"/>
    </source>
</evidence>
<dbReference type="EMBL" id="JBDFQZ010000014">
    <property type="protein sequence ID" value="KAK9664818.1"/>
    <property type="molecule type" value="Genomic_DNA"/>
</dbReference>
<dbReference type="Gene3D" id="3.30.200.20">
    <property type="entry name" value="Phosphorylase Kinase, domain 1"/>
    <property type="match status" value="1"/>
</dbReference>
<accession>A0AAW1GIP1</accession>
<evidence type="ECO:0000256" key="1">
    <source>
        <dbReference type="ARBA" id="ARBA00004251"/>
    </source>
</evidence>
<name>A0AAW1GIP1_SAPOF</name>
<organism evidence="25 26">
    <name type="scientific">Saponaria officinalis</name>
    <name type="common">Common soapwort</name>
    <name type="synonym">Lychnis saponaria</name>
    <dbReference type="NCBI Taxonomy" id="3572"/>
    <lineage>
        <taxon>Eukaryota</taxon>
        <taxon>Viridiplantae</taxon>
        <taxon>Streptophyta</taxon>
        <taxon>Embryophyta</taxon>
        <taxon>Tracheophyta</taxon>
        <taxon>Spermatophyta</taxon>
        <taxon>Magnoliopsida</taxon>
        <taxon>eudicotyledons</taxon>
        <taxon>Gunneridae</taxon>
        <taxon>Pentapetalae</taxon>
        <taxon>Caryophyllales</taxon>
        <taxon>Caryophyllaceae</taxon>
        <taxon>Caryophylleae</taxon>
        <taxon>Saponaria</taxon>
    </lineage>
</organism>
<dbReference type="InterPro" id="IPR011009">
    <property type="entry name" value="Kinase-like_dom_sf"/>
</dbReference>
<dbReference type="EC" id="2.7.11.1" evidence="4"/>
<dbReference type="PROSITE" id="PS00107">
    <property type="entry name" value="PROTEIN_KINASE_ATP"/>
    <property type="match status" value="1"/>
</dbReference>
<dbReference type="InterPro" id="IPR032675">
    <property type="entry name" value="LRR_dom_sf"/>
</dbReference>
<dbReference type="FunFam" id="3.80.10.10:FF:000383">
    <property type="entry name" value="Leucine-rich repeat receptor protein kinase EMS1"/>
    <property type="match status" value="1"/>
</dbReference>
<keyword evidence="11" id="KW-0732">Signal</keyword>
<dbReference type="FunFam" id="3.30.200.20:FF:000432">
    <property type="entry name" value="LRR receptor-like serine/threonine-protein kinase EFR"/>
    <property type="match status" value="1"/>
</dbReference>
<evidence type="ECO:0000256" key="2">
    <source>
        <dbReference type="ARBA" id="ARBA00008684"/>
    </source>
</evidence>
<evidence type="ECO:0000256" key="15">
    <source>
        <dbReference type="ARBA" id="ARBA00022840"/>
    </source>
</evidence>
<keyword evidence="16 23" id="KW-1133">Transmembrane helix</keyword>
<evidence type="ECO:0000256" key="3">
    <source>
        <dbReference type="ARBA" id="ARBA00009592"/>
    </source>
</evidence>
<evidence type="ECO:0000256" key="19">
    <source>
        <dbReference type="ARBA" id="ARBA00023180"/>
    </source>
</evidence>
<dbReference type="GO" id="GO:0005524">
    <property type="term" value="F:ATP binding"/>
    <property type="evidence" value="ECO:0007669"/>
    <property type="project" value="UniProtKB-UniRule"/>
</dbReference>
<keyword evidence="5" id="KW-1003">Cell membrane</keyword>
<feature type="transmembrane region" description="Helical" evidence="23">
    <location>
        <begin position="668"/>
        <end position="690"/>
    </location>
</feature>
<dbReference type="GO" id="GO:0004674">
    <property type="term" value="F:protein serine/threonine kinase activity"/>
    <property type="evidence" value="ECO:0007669"/>
    <property type="project" value="UniProtKB-KW"/>
</dbReference>
<evidence type="ECO:0000256" key="20">
    <source>
        <dbReference type="ARBA" id="ARBA00047899"/>
    </source>
</evidence>
<keyword evidence="9" id="KW-0808">Transferase</keyword>
<dbReference type="SUPFAM" id="SSF56112">
    <property type="entry name" value="Protein kinase-like (PK-like)"/>
    <property type="match status" value="1"/>
</dbReference>
<reference evidence="25" key="1">
    <citation type="submission" date="2024-03" db="EMBL/GenBank/DDBJ databases">
        <title>WGS assembly of Saponaria officinalis var. Norfolk2.</title>
        <authorList>
            <person name="Jenkins J."/>
            <person name="Shu S."/>
            <person name="Grimwood J."/>
            <person name="Barry K."/>
            <person name="Goodstein D."/>
            <person name="Schmutz J."/>
            <person name="Leebens-Mack J."/>
            <person name="Osbourn A."/>
        </authorList>
    </citation>
    <scope>NUCLEOTIDE SEQUENCE [LARGE SCALE GENOMIC DNA]</scope>
    <source>
        <strain evidence="25">JIC</strain>
    </source>
</reference>
<protein>
    <recommendedName>
        <fullName evidence="4">non-specific serine/threonine protein kinase</fullName>
        <ecNumber evidence="4">2.7.11.1</ecNumber>
    </recommendedName>
</protein>
<feature type="domain" description="Protein kinase" evidence="24">
    <location>
        <begin position="726"/>
        <end position="1010"/>
    </location>
</feature>
<keyword evidence="18" id="KW-0675">Receptor</keyword>
<dbReference type="SMART" id="SM00369">
    <property type="entry name" value="LRR_TYP"/>
    <property type="match status" value="7"/>
</dbReference>
<evidence type="ECO:0000256" key="16">
    <source>
        <dbReference type="ARBA" id="ARBA00022989"/>
    </source>
</evidence>
<keyword evidence="6" id="KW-0723">Serine/threonine-protein kinase</keyword>
<dbReference type="InterPro" id="IPR008271">
    <property type="entry name" value="Ser/Thr_kinase_AS"/>
</dbReference>
<dbReference type="AlphaFoldDB" id="A0AAW1GIP1"/>
<evidence type="ECO:0000259" key="24">
    <source>
        <dbReference type="PROSITE" id="PS50011"/>
    </source>
</evidence>
<evidence type="ECO:0000256" key="13">
    <source>
        <dbReference type="ARBA" id="ARBA00022741"/>
    </source>
</evidence>
<evidence type="ECO:0000256" key="4">
    <source>
        <dbReference type="ARBA" id="ARBA00012513"/>
    </source>
</evidence>
<dbReference type="FunFam" id="1.10.510.10:FF:000358">
    <property type="entry name" value="Putative leucine-rich repeat receptor-like serine/threonine-protein kinase"/>
    <property type="match status" value="1"/>
</dbReference>
<evidence type="ECO:0000256" key="18">
    <source>
        <dbReference type="ARBA" id="ARBA00023170"/>
    </source>
</evidence>
<proteinExistence type="inferred from homology"/>
<dbReference type="Pfam" id="PF08263">
    <property type="entry name" value="LRRNT_2"/>
    <property type="match status" value="1"/>
</dbReference>
<comment type="caution">
    <text evidence="25">The sequence shown here is derived from an EMBL/GenBank/DDBJ whole genome shotgun (WGS) entry which is preliminary data.</text>
</comment>
<dbReference type="PROSITE" id="PS50011">
    <property type="entry name" value="PROTEIN_KINASE_DOM"/>
    <property type="match status" value="1"/>
</dbReference>
<evidence type="ECO:0000256" key="12">
    <source>
        <dbReference type="ARBA" id="ARBA00022737"/>
    </source>
</evidence>
<comment type="similarity">
    <text evidence="2">Belongs to the protein kinase superfamily. Ser/Thr protein kinase family.</text>
</comment>
<evidence type="ECO:0000256" key="22">
    <source>
        <dbReference type="PROSITE-ProRule" id="PRU10141"/>
    </source>
</evidence>
<dbReference type="InterPro" id="IPR000719">
    <property type="entry name" value="Prot_kinase_dom"/>
</dbReference>
<dbReference type="Pfam" id="PF13855">
    <property type="entry name" value="LRR_8"/>
    <property type="match status" value="2"/>
</dbReference>
<evidence type="ECO:0000256" key="7">
    <source>
        <dbReference type="ARBA" id="ARBA00022553"/>
    </source>
</evidence>
<sequence length="1025" mass="112167">MKPSKIKPLSFPCIYEQALSLFLVVLVLQLTTSKAISHISFRSEKQTDSDTLMLIKNEIVGSLDKDVLSSWNGSLHHCTWEGVTCEHGNERVSALDLSSKGLRGIISPFIGNLTFLDRIWLFNNSLKGEIPNELGRLVRLMDLQLFNNTLSGEIPRNLSNCTNLEILSIDDNNLEGNLPLEFKSLSKLNVLALPGNFLTGPLFDVIANLTSLRIINCGDNAFTGTIPDSIGKMQNLNVLGIADNQFSGVVPTSLFNLSSLRILELISNQLHGQIPPDVGLKLPQISFLSLSNNYFSGSIPNSLSNLTILTTLQLDFNNFTGSVPHHLGSLQNLNVFFIDHNYLVDDINFISSLVNCTQLRSLDVSGNNFTGNLPSAVANLSTALIWLSTGENPISGTIPTGISNLINLETLDMSSSEFTGTIPSELGKLRNLEWLALDSNRLTGIIPSSLGNITRLTRLYLEKNQLQGSIPSSLSACEYMLTLFLCNNHLTGALPGGLFTGPAKFISLNFTGNRLEGSIPLEISSQLNLLYFDVSRNKLTGVLPSGLSNCPSLELLNLKDNMLHGNIPSSFSSLRSLISVDLSRNNFSGTIPNYFARLPMVYLSLSDNNFEGNVPTTGVFANLSGVSLSGNSRLCGGIPKLHLPKCIQQKEPKKRQKTRRRMSRALQLIVPILSSFVGVMILTTVLYLAFLRKKKRSVSSGSVVVEGMKALLQVSYSTLFKATDGFSLENTLGAGSFGSVFKGILMGKMVAVKVFNLQHRGGSKSFLAECNALKNIRHRNLLGIITACSSIDFQGNDFKALVYELMPNGSLERWLCGPENLSLLQRVDIAIGVAHAINYLHHECVVPLVHCDLKPSNILLDDDMVARVGDFGLAKFLAQPQNPHQSSTTGVRGTVGYAAPEYGLGNEASTDGDIYSYGILLLELMTGKKPTDSIFKDDLNLHLYAEATLPDQVLHIGNQTLLENDEIIVAEEIIASVVQVGVACSNHLPENRMRITEAISKLQAVRDNLIKARQVRQRRDYYRGE</sequence>
<dbReference type="InterPro" id="IPR001611">
    <property type="entry name" value="Leu-rich_rpt"/>
</dbReference>
<evidence type="ECO:0000256" key="23">
    <source>
        <dbReference type="SAM" id="Phobius"/>
    </source>
</evidence>
<evidence type="ECO:0000256" key="11">
    <source>
        <dbReference type="ARBA" id="ARBA00022729"/>
    </source>
</evidence>
<keyword evidence="10 23" id="KW-0812">Transmembrane</keyword>
<evidence type="ECO:0000313" key="25">
    <source>
        <dbReference type="EMBL" id="KAK9664818.1"/>
    </source>
</evidence>
<keyword evidence="7" id="KW-0597">Phosphoprotein</keyword>
<dbReference type="GO" id="GO:0005886">
    <property type="term" value="C:plasma membrane"/>
    <property type="evidence" value="ECO:0007669"/>
    <property type="project" value="UniProtKB-SubCell"/>
</dbReference>
<dbReference type="Proteomes" id="UP001443914">
    <property type="component" value="Unassembled WGS sequence"/>
</dbReference>